<proteinExistence type="predicted"/>
<keyword evidence="2" id="KW-1185">Reference proteome</keyword>
<evidence type="ECO:0000313" key="2">
    <source>
        <dbReference type="Proteomes" id="UP000184485"/>
    </source>
</evidence>
<dbReference type="RefSeq" id="WP_073051922.1">
    <property type="nucleotide sequence ID" value="NZ_FQUP01000001.1"/>
</dbReference>
<evidence type="ECO:0000313" key="1">
    <source>
        <dbReference type="EMBL" id="SHE98115.1"/>
    </source>
</evidence>
<gene>
    <name evidence="1" type="ORF">SAMN02745157_1367</name>
</gene>
<dbReference type="InterPro" id="IPR042258">
    <property type="entry name" value="DGOK_N"/>
</dbReference>
<keyword evidence="1" id="KW-0418">Kinase</keyword>
<dbReference type="InterPro" id="IPR042257">
    <property type="entry name" value="DGOK_C"/>
</dbReference>
<dbReference type="Gene3D" id="3.30.420.310">
    <property type="entry name" value="2-keto-3-deoxy-galactonokinase, C-terminal domain"/>
    <property type="match status" value="1"/>
</dbReference>
<dbReference type="GO" id="GO:0008671">
    <property type="term" value="F:2-dehydro-3-deoxygalactonokinase activity"/>
    <property type="evidence" value="ECO:0007669"/>
    <property type="project" value="InterPro"/>
</dbReference>
<dbReference type="OrthoDB" id="256574at2"/>
<protein>
    <submittedName>
        <fullName evidence="1">2-dehydro-3-deoxygalactonokinase</fullName>
    </submittedName>
</protein>
<dbReference type="Proteomes" id="UP000184485">
    <property type="component" value="Unassembled WGS sequence"/>
</dbReference>
<dbReference type="InterPro" id="IPR007729">
    <property type="entry name" value="DGOK"/>
</dbReference>
<dbReference type="EMBL" id="FQUP01000001">
    <property type="protein sequence ID" value="SHE98115.1"/>
    <property type="molecule type" value="Genomic_DNA"/>
</dbReference>
<accession>A0A1M4XXE7</accession>
<dbReference type="STRING" id="1122133.SAMN02745157_1367"/>
<organism evidence="1 2">
    <name type="scientific">Kaistia soli DSM 19436</name>
    <dbReference type="NCBI Taxonomy" id="1122133"/>
    <lineage>
        <taxon>Bacteria</taxon>
        <taxon>Pseudomonadati</taxon>
        <taxon>Pseudomonadota</taxon>
        <taxon>Alphaproteobacteria</taxon>
        <taxon>Hyphomicrobiales</taxon>
        <taxon>Kaistiaceae</taxon>
        <taxon>Kaistia</taxon>
    </lineage>
</organism>
<dbReference type="Pfam" id="PF05035">
    <property type="entry name" value="DGOK"/>
    <property type="match status" value="1"/>
</dbReference>
<dbReference type="CDD" id="cd24012">
    <property type="entry name" value="ASKHA_NBD_KDGal-kinase"/>
    <property type="match status" value="1"/>
</dbReference>
<sequence>MNAAPSSADHPVPNAADAALIAVDWGTSRCRAMLLDKDGGLIAEAESADGIGPLGGLGHEDAFERLTSGWPRVPVLMAGMVGSRQGWREAAYVPVPATSEALAAGLHRFEGSDHRALAIVPGLVLRSAVRDGDVIRGEETQLVGLMEEEPDFAGIAILPGTHSKWAAVGGGTISDFQTFMTGEMFELLARKSFLRHSVAEHADDIAASEHFALAVRRSVTEGLPFLGAIFSVRVRQLLDGVSGDDNLAYLSGLVIGGEIAAARDARLLDADQPIRIIGSRSLARAYSAAFAVAGHHAEARDGSALVRRGLVRIARANGLL</sequence>
<dbReference type="Gene3D" id="3.30.420.300">
    <property type="entry name" value="2-keto-3-deoxy-galactonokinase, substrate binding domain"/>
    <property type="match status" value="1"/>
</dbReference>
<dbReference type="GO" id="GO:0034194">
    <property type="term" value="P:D-galactonate catabolic process"/>
    <property type="evidence" value="ECO:0007669"/>
    <property type="project" value="InterPro"/>
</dbReference>
<dbReference type="AlphaFoldDB" id="A0A1M4XXE7"/>
<reference evidence="1 2" key="1">
    <citation type="submission" date="2016-11" db="EMBL/GenBank/DDBJ databases">
        <authorList>
            <person name="Jaros S."/>
            <person name="Januszkiewicz K."/>
            <person name="Wedrychowicz H."/>
        </authorList>
    </citation>
    <scope>NUCLEOTIDE SEQUENCE [LARGE SCALE GENOMIC DNA]</scope>
    <source>
        <strain evidence="1 2">DSM 19436</strain>
    </source>
</reference>
<name>A0A1M4XXE7_9HYPH</name>
<keyword evidence="1" id="KW-0808">Transferase</keyword>